<keyword evidence="2" id="KW-0326">Glycosidase</keyword>
<dbReference type="RefSeq" id="WP_106659191.1">
    <property type="nucleotide sequence ID" value="NZ_PJEO01000017.1"/>
</dbReference>
<dbReference type="GO" id="GO:0016798">
    <property type="term" value="F:hydrolase activity, acting on glycosyl bonds"/>
    <property type="evidence" value="ECO:0007669"/>
    <property type="project" value="UniProtKB-KW"/>
</dbReference>
<feature type="chain" id="PRO_5014697425" description="Beta-hexosaminidase bacterial type N-terminal domain-containing protein" evidence="3">
    <location>
        <begin position="19"/>
        <end position="712"/>
    </location>
</feature>
<organism evidence="5 6">
    <name type="scientific">Confluentibacter flavum</name>
    <dbReference type="NCBI Taxonomy" id="1909700"/>
    <lineage>
        <taxon>Bacteria</taxon>
        <taxon>Pseudomonadati</taxon>
        <taxon>Bacteroidota</taxon>
        <taxon>Flavobacteriia</taxon>
        <taxon>Flavobacteriales</taxon>
        <taxon>Flavobacteriaceae</taxon>
        <taxon>Confluentibacter</taxon>
    </lineage>
</organism>
<dbReference type="InterPro" id="IPR015882">
    <property type="entry name" value="HEX_bac_N"/>
</dbReference>
<feature type="signal peptide" evidence="3">
    <location>
        <begin position="1"/>
        <end position="18"/>
    </location>
</feature>
<keyword evidence="1" id="KW-0378">Hydrolase</keyword>
<evidence type="ECO:0000256" key="1">
    <source>
        <dbReference type="ARBA" id="ARBA00022801"/>
    </source>
</evidence>
<sequence length="712" mass="82615">MKKILFYVVLLLLTISCADTQSVHLSFDSTSLQQQYATKKLSESLLKNGYSIAENNAAVTVEFRLDTTLGKEAYTINNQGKNIVLTGGNETGLIYGANSIVEDLKNGIKLNTVENRSESPQLLFRAIKFDLPWDSYRHSYALSQHDEMCRDLEYWEAFLDMMSYNRFNVLTVWNLHPYTFMIKPKNFPEASEWTDEEMKEWKHLFSSIFKMAKERGIDTYVMPFNIFVPPSFAEKHGVALNNLEHHHYVDADTSQIIKTYTRESVTQLLNEYPDLSGMGLTLGEGMGGMTPFEREQWMQETIIAGMQQANRTSKLIHRIPFSGNTESLGATSMEMEQITRDGIEKEAAMEKIEKPVWASMKFNWSHPHSTTKLIKVHGGKLYGKYFDPIPQDFKIVWTVRNEDFFCLRWGVEEFARAHIKANTPDYVGGYFIGSETYIPAKDYFTNPDYKISAKYAFERQWLFYKLWGRLLYNSDTPNTVFINEFKQRYGETHAEKLFKASNLAGKTPLRLVSFFDSTWDFTMYAEGFTYRNPETENVEFIDINRFINQPPLDTTFVSIANYVKNTSQQPWPKEFTTPIMLANDLERDSKEALRLVENITEDNTDLMYEVADIKTWAYMGLYMAEKIKGGLALETYRQNSDSKNKQLAMTHLENALGHWDKIIEITRPIYNDMPLVHYSENNGKTWQENDSLRFHWALLRSDVLKDIDIAKQ</sequence>
<dbReference type="AlphaFoldDB" id="A0A2N3HLH7"/>
<dbReference type="PROSITE" id="PS51257">
    <property type="entry name" value="PROKAR_LIPOPROTEIN"/>
    <property type="match status" value="1"/>
</dbReference>
<reference evidence="5 6" key="1">
    <citation type="submission" date="2017-12" db="EMBL/GenBank/DDBJ databases">
        <title>Confluentibacter flavum sp. nov., isolated from the saline lake.</title>
        <authorList>
            <person name="Yu L."/>
        </authorList>
    </citation>
    <scope>NUCLEOTIDE SEQUENCE [LARGE SCALE GENOMIC DNA]</scope>
    <source>
        <strain evidence="5 6">3B</strain>
    </source>
</reference>
<dbReference type="Gene3D" id="3.30.379.10">
    <property type="entry name" value="Chitobiase/beta-hexosaminidase domain 2-like"/>
    <property type="match status" value="1"/>
</dbReference>
<accession>A0A2N3HLH7</accession>
<dbReference type="OrthoDB" id="99887at2"/>
<keyword evidence="3" id="KW-0732">Signal</keyword>
<dbReference type="Pfam" id="PF02838">
    <property type="entry name" value="Glyco_hydro_20b"/>
    <property type="match status" value="1"/>
</dbReference>
<evidence type="ECO:0000256" key="2">
    <source>
        <dbReference type="ARBA" id="ARBA00023295"/>
    </source>
</evidence>
<evidence type="ECO:0000259" key="4">
    <source>
        <dbReference type="Pfam" id="PF02838"/>
    </source>
</evidence>
<evidence type="ECO:0000313" key="6">
    <source>
        <dbReference type="Proteomes" id="UP000233435"/>
    </source>
</evidence>
<dbReference type="Proteomes" id="UP000233435">
    <property type="component" value="Unassembled WGS sequence"/>
</dbReference>
<protein>
    <recommendedName>
        <fullName evidence="4">Beta-hexosaminidase bacterial type N-terminal domain-containing protein</fullName>
    </recommendedName>
</protein>
<dbReference type="GO" id="GO:0005975">
    <property type="term" value="P:carbohydrate metabolic process"/>
    <property type="evidence" value="ECO:0007669"/>
    <property type="project" value="UniProtKB-ARBA"/>
</dbReference>
<keyword evidence="6" id="KW-1185">Reference proteome</keyword>
<evidence type="ECO:0000256" key="3">
    <source>
        <dbReference type="SAM" id="SignalP"/>
    </source>
</evidence>
<gene>
    <name evidence="5" type="ORF">CSW08_06985</name>
</gene>
<dbReference type="SUPFAM" id="SSF55545">
    <property type="entry name" value="beta-N-acetylhexosaminidase-like domain"/>
    <property type="match status" value="1"/>
</dbReference>
<dbReference type="EMBL" id="PJEO01000017">
    <property type="protein sequence ID" value="PKQ45801.1"/>
    <property type="molecule type" value="Genomic_DNA"/>
</dbReference>
<proteinExistence type="predicted"/>
<comment type="caution">
    <text evidence="5">The sequence shown here is derived from an EMBL/GenBank/DDBJ whole genome shotgun (WGS) entry which is preliminary data.</text>
</comment>
<dbReference type="InterPro" id="IPR029018">
    <property type="entry name" value="Hex-like_dom2"/>
</dbReference>
<name>A0A2N3HLH7_9FLAO</name>
<evidence type="ECO:0000313" key="5">
    <source>
        <dbReference type="EMBL" id="PKQ45801.1"/>
    </source>
</evidence>
<feature type="domain" description="Beta-hexosaminidase bacterial type N-terminal" evidence="4">
    <location>
        <begin position="22"/>
        <end position="101"/>
    </location>
</feature>